<dbReference type="AlphaFoldDB" id="A0A6A5GTA6"/>
<dbReference type="RefSeq" id="XP_053585290.1">
    <property type="nucleotide sequence ID" value="XM_053730518.1"/>
</dbReference>
<gene>
    <name evidence="3" type="ORF">GCK72_014885</name>
</gene>
<dbReference type="GeneID" id="9799235"/>
<sequence>MADSTFAEHVATTNSRLASLRANLIDAATFPEACSELTKWCQDQRAFTAHFEDNLMLALEVAMDYGTRENYDYMLTHGLVGACFTHRKHLSKMSATRIGRWYEQMRRLKKNGGKRKRAPPKPKEPSVIPPTNGALPVLTSPCPPPSAVLPPQQTNGQPLQQPTENNNFMFSPTNSDGIPTLAFQPCRIVLTILYITSPGSVFQNSYCPYKRHSLSKVILISDK</sequence>
<evidence type="ECO:0000259" key="2">
    <source>
        <dbReference type="Pfam" id="PF18028"/>
    </source>
</evidence>
<dbReference type="InterPro" id="IPR040797">
    <property type="entry name" value="ZMIZ1_N"/>
</dbReference>
<name>A0A6A5GTA6_CAERE</name>
<dbReference type="CTD" id="9799235"/>
<feature type="region of interest" description="Disordered" evidence="1">
    <location>
        <begin position="109"/>
        <end position="140"/>
    </location>
</feature>
<feature type="domain" description="ZMIZ1 N-terminal" evidence="2">
    <location>
        <begin position="11"/>
        <end position="108"/>
    </location>
</feature>
<dbReference type="Proteomes" id="UP000483820">
    <property type="component" value="Chromosome IV"/>
</dbReference>
<dbReference type="EMBL" id="WUAV01000004">
    <property type="protein sequence ID" value="KAF1758427.1"/>
    <property type="molecule type" value="Genomic_DNA"/>
</dbReference>
<evidence type="ECO:0000313" key="4">
    <source>
        <dbReference type="Proteomes" id="UP000483820"/>
    </source>
</evidence>
<evidence type="ECO:0000256" key="1">
    <source>
        <dbReference type="SAM" id="MobiDB-lite"/>
    </source>
</evidence>
<reference evidence="3 4" key="1">
    <citation type="submission" date="2019-12" db="EMBL/GenBank/DDBJ databases">
        <title>Chromosome-level assembly of the Caenorhabditis remanei genome.</title>
        <authorList>
            <person name="Teterina A.A."/>
            <person name="Willis J.H."/>
            <person name="Phillips P.C."/>
        </authorList>
    </citation>
    <scope>NUCLEOTIDE SEQUENCE [LARGE SCALE GENOMIC DNA]</scope>
    <source>
        <strain evidence="3 4">PX506</strain>
        <tissue evidence="3">Whole organism</tissue>
    </source>
</reference>
<accession>A0A6A5GTA6</accession>
<dbReference type="Pfam" id="PF18028">
    <property type="entry name" value="Zmiz1_N"/>
    <property type="match status" value="1"/>
</dbReference>
<comment type="caution">
    <text evidence="3">The sequence shown here is derived from an EMBL/GenBank/DDBJ whole genome shotgun (WGS) entry which is preliminary data.</text>
</comment>
<protein>
    <recommendedName>
        <fullName evidence="2">ZMIZ1 N-terminal domain-containing protein</fullName>
    </recommendedName>
</protein>
<proteinExistence type="predicted"/>
<dbReference type="KEGG" id="crq:GCK72_014885"/>
<evidence type="ECO:0000313" key="3">
    <source>
        <dbReference type="EMBL" id="KAF1758427.1"/>
    </source>
</evidence>
<organism evidence="3 4">
    <name type="scientific">Caenorhabditis remanei</name>
    <name type="common">Caenorhabditis vulgaris</name>
    <dbReference type="NCBI Taxonomy" id="31234"/>
    <lineage>
        <taxon>Eukaryota</taxon>
        <taxon>Metazoa</taxon>
        <taxon>Ecdysozoa</taxon>
        <taxon>Nematoda</taxon>
        <taxon>Chromadorea</taxon>
        <taxon>Rhabditida</taxon>
        <taxon>Rhabditina</taxon>
        <taxon>Rhabditomorpha</taxon>
        <taxon>Rhabditoidea</taxon>
        <taxon>Rhabditidae</taxon>
        <taxon>Peloderinae</taxon>
        <taxon>Caenorhabditis</taxon>
    </lineage>
</organism>
<feature type="compositionally biased region" description="Basic residues" evidence="1">
    <location>
        <begin position="109"/>
        <end position="120"/>
    </location>
</feature>